<dbReference type="AlphaFoldDB" id="A0A8J1TYD7"/>
<feature type="compositionally biased region" description="Low complexity" evidence="1">
    <location>
        <begin position="884"/>
        <end position="896"/>
    </location>
</feature>
<dbReference type="Proteomes" id="UP000749559">
    <property type="component" value="Unassembled WGS sequence"/>
</dbReference>
<dbReference type="EMBL" id="CAIIXF020000003">
    <property type="protein sequence ID" value="CAH1779483.1"/>
    <property type="molecule type" value="Genomic_DNA"/>
</dbReference>
<feature type="region of interest" description="Disordered" evidence="1">
    <location>
        <begin position="467"/>
        <end position="561"/>
    </location>
</feature>
<feature type="compositionally biased region" description="Low complexity" evidence="1">
    <location>
        <begin position="830"/>
        <end position="849"/>
    </location>
</feature>
<feature type="compositionally biased region" description="Low complexity" evidence="1">
    <location>
        <begin position="630"/>
        <end position="645"/>
    </location>
</feature>
<reference evidence="2" key="1">
    <citation type="submission" date="2022-03" db="EMBL/GenBank/DDBJ databases">
        <authorList>
            <person name="Martin C."/>
        </authorList>
    </citation>
    <scope>NUCLEOTIDE SEQUENCE</scope>
</reference>
<evidence type="ECO:0000256" key="1">
    <source>
        <dbReference type="SAM" id="MobiDB-lite"/>
    </source>
</evidence>
<feature type="compositionally biased region" description="Polar residues" evidence="1">
    <location>
        <begin position="662"/>
        <end position="671"/>
    </location>
</feature>
<evidence type="ECO:0000313" key="2">
    <source>
        <dbReference type="EMBL" id="CAH1779483.1"/>
    </source>
</evidence>
<feature type="compositionally biased region" description="Low complexity" evidence="1">
    <location>
        <begin position="534"/>
        <end position="546"/>
    </location>
</feature>
<feature type="compositionally biased region" description="Low complexity" evidence="1">
    <location>
        <begin position="477"/>
        <end position="505"/>
    </location>
</feature>
<feature type="compositionally biased region" description="Polar residues" evidence="1">
    <location>
        <begin position="547"/>
        <end position="560"/>
    </location>
</feature>
<feature type="compositionally biased region" description="Basic and acidic residues" evidence="1">
    <location>
        <begin position="786"/>
        <end position="806"/>
    </location>
</feature>
<organism evidence="2 3">
    <name type="scientific">Owenia fusiformis</name>
    <name type="common">Polychaete worm</name>
    <dbReference type="NCBI Taxonomy" id="6347"/>
    <lineage>
        <taxon>Eukaryota</taxon>
        <taxon>Metazoa</taxon>
        <taxon>Spiralia</taxon>
        <taxon>Lophotrochozoa</taxon>
        <taxon>Annelida</taxon>
        <taxon>Polychaeta</taxon>
        <taxon>Sedentaria</taxon>
        <taxon>Canalipalpata</taxon>
        <taxon>Sabellida</taxon>
        <taxon>Oweniida</taxon>
        <taxon>Oweniidae</taxon>
        <taxon>Owenia</taxon>
    </lineage>
</organism>
<feature type="region of interest" description="Disordered" evidence="1">
    <location>
        <begin position="884"/>
        <end position="906"/>
    </location>
</feature>
<evidence type="ECO:0000313" key="3">
    <source>
        <dbReference type="Proteomes" id="UP000749559"/>
    </source>
</evidence>
<feature type="compositionally biased region" description="Basic and acidic residues" evidence="1">
    <location>
        <begin position="652"/>
        <end position="661"/>
    </location>
</feature>
<keyword evidence="3" id="KW-1185">Reference proteome</keyword>
<proteinExistence type="predicted"/>
<feature type="region of interest" description="Disordered" evidence="1">
    <location>
        <begin position="591"/>
        <end position="685"/>
    </location>
</feature>
<feature type="compositionally biased region" description="Polar residues" evidence="1">
    <location>
        <begin position="897"/>
        <end position="906"/>
    </location>
</feature>
<accession>A0A8J1TYD7</accession>
<gene>
    <name evidence="2" type="ORF">OFUS_LOCUS6288</name>
</gene>
<name>A0A8J1TYD7_OWEFU</name>
<dbReference type="OrthoDB" id="6110924at2759"/>
<feature type="region of interest" description="Disordered" evidence="1">
    <location>
        <begin position="776"/>
        <end position="857"/>
    </location>
</feature>
<sequence>MDLELQWVLEFACANRYHSVIAEHIKKNPGCDVDIRMACCSIHRIMTRLEFDELPLVMSLIEEIYNRVDKVVTCTHFAKIISGLKIMILFHTLQQDDPYMLARLNEFFPRDGWSHPKANPTLSKKLNKEYLRFRKFFLPLITDKKSHSAHIKDEFATQTSTQTLVTKFLEAVEHLLPKTVIEKINEEDDEILDIITQHHGSVDLEHFMDKLLSIGTRDEASVLEVYRSIQAHKIRTTAKVPKVMSVKPIRSDVRLGSSDVSHAQSDVSLGQLKVKPTRIKGKYNQYDNTIKSRSVGNISGLSVRSDSTTRTSSNVNNVGMNERTKAIDEQQFQVNLDDDEPFEIRLEDISIVPYIHTPTACKNVPKASFVEKPIETDIFSDVDLEIIENSPDNSVTVERSKFYGSMQQNSETVTLKATEKLKRKFKFKKISVKKRPRLEQTEQSVNLIVSGKPSPIKSRILKLGDSELDPDYATQPSQQSSHSDSNSDSYLKENSPNSKSSESSPHCLEIIPPVNDKDLSSTGHVIGCKESKPSSDIPSKIDISKSQDTNHNQKHTTQAEMQLGHGGIMSQNRSPRAKIYRQISKFNLTKSPEEAWSTEQEQDLKVNQSSKLGKRKDGNDMPTAENLMCTTTDSGPSSGSSESTSILRLTHARKELNKEEQSNQSITNTQCDPAELSHRSPPLFDTSNEFDQSGDRLLNESILQNLDGSIASKNNKLPTHDTPKYGCNKCGKDVINKVGDQNIDDTQIAVISSSSEEITLSQGLMLLDSQSEHIHEEQLSQNMVNQDKERYSRPRREKLSKTKSQDSQKSQSDSNLERQSNSECRKTNPESQKSSSKSQRSNSESQKSNVSTSENDEDFCTCVSSTHADDRGLGSDEETIYHSVSGQSGQTVVSNSFNSEPGSQQPTDRLAYLQQISEEISDKLNRSSQFVETTKMTRPSHSHRHCSVVLTRDVTLNIEDRDKIFHIYH</sequence>
<comment type="caution">
    <text evidence="2">The sequence shown here is derived from an EMBL/GenBank/DDBJ whole genome shotgun (WGS) entry which is preliminary data.</text>
</comment>
<protein>
    <submittedName>
        <fullName evidence="2">Uncharacterized protein</fullName>
    </submittedName>
</protein>